<feature type="transmembrane region" description="Helical" evidence="1">
    <location>
        <begin position="33"/>
        <end position="54"/>
    </location>
</feature>
<keyword evidence="1" id="KW-0812">Transmembrane</keyword>
<sequence length="98" mass="10284">MHVTHAAFSRRFGWTTPADAHSSRYITIMKMSIFGLVAVALGFAVMLPATNIQLQAGATSDTVESGAQVLSTVGGWVGLLFLAGAVIVLAGWTFGGDW</sequence>
<accession>A0A5N5UME5</accession>
<dbReference type="EMBL" id="QMDY01000003">
    <property type="protein sequence ID" value="KAB7518792.1"/>
    <property type="molecule type" value="Genomic_DNA"/>
</dbReference>
<dbReference type="AlphaFoldDB" id="A0A5N5UME5"/>
<evidence type="ECO:0000313" key="2">
    <source>
        <dbReference type="EMBL" id="KAB7518792.1"/>
    </source>
</evidence>
<proteinExistence type="predicted"/>
<dbReference type="Proteomes" id="UP000326207">
    <property type="component" value="Unassembled WGS sequence"/>
</dbReference>
<reference evidence="2 3" key="1">
    <citation type="submission" date="2019-10" db="EMBL/GenBank/DDBJ databases">
        <title>Unraveling microbial dark matter from salterns through culturing: the case of the genus Halosegnis.</title>
        <authorList>
            <person name="Duran-Viseras A."/>
            <person name="Andrei A.-S."/>
            <person name="Vera-Gargallo B."/>
            <person name="Ghai R."/>
            <person name="Sanchez-Porro C."/>
            <person name="Ventosa A."/>
        </authorList>
    </citation>
    <scope>NUCLEOTIDE SEQUENCE [LARGE SCALE GENOMIC DNA]</scope>
    <source>
        <strain evidence="2 3">F19-13</strain>
    </source>
</reference>
<gene>
    <name evidence="2" type="ORF">DP108_06395</name>
</gene>
<organism evidence="2 3">
    <name type="scientific">Halosegnis rubeus</name>
    <dbReference type="NCBI Taxonomy" id="2212850"/>
    <lineage>
        <taxon>Archaea</taxon>
        <taxon>Methanobacteriati</taxon>
        <taxon>Methanobacteriota</taxon>
        <taxon>Stenosarchaea group</taxon>
        <taxon>Halobacteria</taxon>
        <taxon>Halobacteriales</taxon>
        <taxon>Natronomonadaceae</taxon>
        <taxon>Halosegnis</taxon>
    </lineage>
</organism>
<dbReference type="RefSeq" id="WP_152156172.1">
    <property type="nucleotide sequence ID" value="NZ_QMDY01000003.1"/>
</dbReference>
<keyword evidence="1" id="KW-1133">Transmembrane helix</keyword>
<name>A0A5N5UME5_9EURY</name>
<evidence type="ECO:0000256" key="1">
    <source>
        <dbReference type="SAM" id="Phobius"/>
    </source>
</evidence>
<feature type="transmembrane region" description="Helical" evidence="1">
    <location>
        <begin position="74"/>
        <end position="94"/>
    </location>
</feature>
<comment type="caution">
    <text evidence="2">The sequence shown here is derived from an EMBL/GenBank/DDBJ whole genome shotgun (WGS) entry which is preliminary data.</text>
</comment>
<protein>
    <submittedName>
        <fullName evidence="2">Uncharacterized protein</fullName>
    </submittedName>
</protein>
<keyword evidence="1" id="KW-0472">Membrane</keyword>
<evidence type="ECO:0000313" key="3">
    <source>
        <dbReference type="Proteomes" id="UP000326207"/>
    </source>
</evidence>